<keyword evidence="4" id="KW-1185">Reference proteome</keyword>
<comment type="caution">
    <text evidence="3">The sequence shown here is derived from an EMBL/GenBank/DDBJ whole genome shotgun (WGS) entry which is preliminary data.</text>
</comment>
<accession>A0A9W7Y672</accession>
<dbReference type="InterPro" id="IPR045237">
    <property type="entry name" value="COPS7/eIF3m"/>
</dbReference>
<dbReference type="GO" id="GO:0005852">
    <property type="term" value="C:eukaryotic translation initiation factor 3 complex"/>
    <property type="evidence" value="ECO:0007669"/>
    <property type="project" value="TreeGrafter"/>
</dbReference>
<gene>
    <name evidence="3" type="ORF">LPJ53_000847</name>
</gene>
<reference evidence="3" key="1">
    <citation type="submission" date="2022-07" db="EMBL/GenBank/DDBJ databases">
        <title>Phylogenomic reconstructions and comparative analyses of Kickxellomycotina fungi.</title>
        <authorList>
            <person name="Reynolds N.K."/>
            <person name="Stajich J.E."/>
            <person name="Barry K."/>
            <person name="Grigoriev I.V."/>
            <person name="Crous P."/>
            <person name="Smith M.E."/>
        </authorList>
    </citation>
    <scope>NUCLEOTIDE SEQUENCE</scope>
    <source>
        <strain evidence="3">NBRC 32514</strain>
    </source>
</reference>
<sequence>MSSSVAQNILFVDGEASSQVSELARFVGAQTGDGTAEFAFADGSAAAVVQGCLGGVLASAGEEKLEAVYNQLFAVVALDGPAETAGARLALHTDAIVGDLALHCTSAAAALHVLNNLYNVLASVAGGAATGAARARVFEAIVAVAARGGQLGSLVPLVGRVAALAGEWGVGAARQTQVLMGLRQALDAAGLANEAYAVELAVLQLGADAPEAAQVAGAAIVRFANLAAVCDVDALASAVAGVQGVDAAATGLLETLVSGDYAQWTAFAAAQGPALARLGVDAERAGDKMRLLTVAALAAANLGQPVSLARVAAAIGVAEEDVEMWVIDVIRAGLMQGKMNQVARSLLPTRSTYRVFGAEQWAQLRVRLAAWHQSLGDLQPVISNAKLVAQQQAQQMAGQARVTIKE</sequence>
<evidence type="ECO:0000256" key="1">
    <source>
        <dbReference type="ARBA" id="ARBA00008482"/>
    </source>
</evidence>
<dbReference type="OrthoDB" id="10267031at2759"/>
<protein>
    <recommendedName>
        <fullName evidence="2">PCI domain-containing protein</fullName>
    </recommendedName>
</protein>
<dbReference type="AlphaFoldDB" id="A0A9W7Y672"/>
<evidence type="ECO:0000313" key="4">
    <source>
        <dbReference type="Proteomes" id="UP001149813"/>
    </source>
</evidence>
<dbReference type="PROSITE" id="PS50250">
    <property type="entry name" value="PCI"/>
    <property type="match status" value="1"/>
</dbReference>
<evidence type="ECO:0000313" key="3">
    <source>
        <dbReference type="EMBL" id="KAJ1724923.1"/>
    </source>
</evidence>
<dbReference type="EMBL" id="JANBOJ010000017">
    <property type="protein sequence ID" value="KAJ1724923.1"/>
    <property type="molecule type" value="Genomic_DNA"/>
</dbReference>
<dbReference type="Pfam" id="PF01399">
    <property type="entry name" value="PCI"/>
    <property type="match status" value="1"/>
</dbReference>
<dbReference type="PANTHER" id="PTHR15350">
    <property type="entry name" value="COP9 SIGNALOSOME COMPLEX SUBUNIT 7/DENDRITIC CELL PROTEIN GA17"/>
    <property type="match status" value="1"/>
</dbReference>
<dbReference type="SMART" id="SM00088">
    <property type="entry name" value="PINT"/>
    <property type="match status" value="1"/>
</dbReference>
<organism evidence="3 4">
    <name type="scientific">Coemansia erecta</name>
    <dbReference type="NCBI Taxonomy" id="147472"/>
    <lineage>
        <taxon>Eukaryota</taxon>
        <taxon>Fungi</taxon>
        <taxon>Fungi incertae sedis</taxon>
        <taxon>Zoopagomycota</taxon>
        <taxon>Kickxellomycotina</taxon>
        <taxon>Kickxellomycetes</taxon>
        <taxon>Kickxellales</taxon>
        <taxon>Kickxellaceae</taxon>
        <taxon>Coemansia</taxon>
    </lineage>
</organism>
<dbReference type="InterPro" id="IPR000717">
    <property type="entry name" value="PCI_dom"/>
</dbReference>
<dbReference type="Pfam" id="PF18005">
    <property type="entry name" value="eIF3m_C_helix"/>
    <property type="match status" value="1"/>
</dbReference>
<evidence type="ECO:0000259" key="2">
    <source>
        <dbReference type="PROSITE" id="PS50250"/>
    </source>
</evidence>
<name>A0A9W7Y672_9FUNG</name>
<dbReference type="InterPro" id="IPR040750">
    <property type="entry name" value="eIF3m_C_helix"/>
</dbReference>
<proteinExistence type="inferred from homology"/>
<dbReference type="GO" id="GO:0002183">
    <property type="term" value="P:cytoplasmic translational initiation"/>
    <property type="evidence" value="ECO:0007669"/>
    <property type="project" value="TreeGrafter"/>
</dbReference>
<feature type="domain" description="PCI" evidence="2">
    <location>
        <begin position="184"/>
        <end position="353"/>
    </location>
</feature>
<dbReference type="PANTHER" id="PTHR15350:SF2">
    <property type="entry name" value="EUKARYOTIC TRANSLATION INITIATION FACTOR 3 SUBUNIT M"/>
    <property type="match status" value="1"/>
</dbReference>
<comment type="similarity">
    <text evidence="1">Belongs to the CSN7/EIF3M family. CSN7 subfamily.</text>
</comment>
<dbReference type="Proteomes" id="UP001149813">
    <property type="component" value="Unassembled WGS sequence"/>
</dbReference>